<reference evidence="13" key="1">
    <citation type="submission" date="2014-11" db="EMBL/GenBank/DDBJ databases">
        <title>Draft genome sequence of Hydrogenophaga intermedia S1.</title>
        <authorList>
            <person name="Gan H.M."/>
            <person name="Chew T.H."/>
            <person name="Stolz A."/>
        </authorList>
    </citation>
    <scope>NUCLEOTIDE SEQUENCE [LARGE SCALE GENOMIC DNA]</scope>
    <source>
        <strain evidence="13">S1</strain>
    </source>
</reference>
<feature type="transmembrane region" description="Helical" evidence="10">
    <location>
        <begin position="747"/>
        <end position="770"/>
    </location>
</feature>
<evidence type="ECO:0000256" key="2">
    <source>
        <dbReference type="ARBA" id="ARBA00005675"/>
    </source>
</evidence>
<accession>A0A1L1P966</accession>
<dbReference type="Pfam" id="PF00689">
    <property type="entry name" value="Cation_ATPase_C"/>
    <property type="match status" value="1"/>
</dbReference>
<evidence type="ECO:0000256" key="3">
    <source>
        <dbReference type="ARBA" id="ARBA00022475"/>
    </source>
</evidence>
<evidence type="ECO:0000256" key="4">
    <source>
        <dbReference type="ARBA" id="ARBA00022692"/>
    </source>
</evidence>
<dbReference type="InterPro" id="IPR023214">
    <property type="entry name" value="HAD_sf"/>
</dbReference>
<evidence type="ECO:0000256" key="6">
    <source>
        <dbReference type="ARBA" id="ARBA00022840"/>
    </source>
</evidence>
<dbReference type="Gene3D" id="1.20.1110.10">
    <property type="entry name" value="Calcium-transporting ATPase, transmembrane domain"/>
    <property type="match status" value="1"/>
</dbReference>
<evidence type="ECO:0000256" key="9">
    <source>
        <dbReference type="ARBA" id="ARBA00023136"/>
    </source>
</evidence>
<evidence type="ECO:0000256" key="8">
    <source>
        <dbReference type="ARBA" id="ARBA00022989"/>
    </source>
</evidence>
<dbReference type="GO" id="GO:0005886">
    <property type="term" value="C:plasma membrane"/>
    <property type="evidence" value="ECO:0007669"/>
    <property type="project" value="UniProtKB-SubCell"/>
</dbReference>
<dbReference type="InterPro" id="IPR059000">
    <property type="entry name" value="ATPase_P-type_domA"/>
</dbReference>
<dbReference type="Pfam" id="PF00122">
    <property type="entry name" value="E1-E2_ATPase"/>
    <property type="match status" value="1"/>
</dbReference>
<name>A0A1L1P966_HYDIT</name>
<keyword evidence="9 10" id="KW-0472">Membrane</keyword>
<dbReference type="NCBIfam" id="TIGR01494">
    <property type="entry name" value="ATPase_P-type"/>
    <property type="match status" value="2"/>
</dbReference>
<dbReference type="SUPFAM" id="SSF81653">
    <property type="entry name" value="Calcium ATPase, transduction domain A"/>
    <property type="match status" value="1"/>
</dbReference>
<feature type="transmembrane region" description="Helical" evidence="10">
    <location>
        <begin position="63"/>
        <end position="81"/>
    </location>
</feature>
<dbReference type="AlphaFoldDB" id="A0A1L1P966"/>
<feature type="transmembrane region" description="Helical" evidence="10">
    <location>
        <begin position="280"/>
        <end position="302"/>
    </location>
</feature>
<dbReference type="Proteomes" id="UP000028878">
    <property type="component" value="Unassembled WGS sequence"/>
</dbReference>
<feature type="transmembrane region" description="Helical" evidence="10">
    <location>
        <begin position="87"/>
        <end position="103"/>
    </location>
</feature>
<dbReference type="SFLD" id="SFLDS00003">
    <property type="entry name" value="Haloacid_Dehalogenase"/>
    <property type="match status" value="1"/>
</dbReference>
<dbReference type="EMBL" id="CCAE010000003">
    <property type="protein sequence ID" value="CDN86318.1"/>
    <property type="molecule type" value="Genomic_DNA"/>
</dbReference>
<dbReference type="SUPFAM" id="SSF56784">
    <property type="entry name" value="HAD-like"/>
    <property type="match status" value="1"/>
</dbReference>
<dbReference type="RefSeq" id="WP_009517332.1">
    <property type="nucleotide sequence ID" value="NZ_CCAE010000003.1"/>
</dbReference>
<protein>
    <submittedName>
        <fullName evidence="12">HAD superfamily P-type ATPase</fullName>
    </submittedName>
</protein>
<keyword evidence="8 10" id="KW-1133">Transmembrane helix</keyword>
<dbReference type="GO" id="GO:0005524">
    <property type="term" value="F:ATP binding"/>
    <property type="evidence" value="ECO:0007669"/>
    <property type="project" value="UniProtKB-KW"/>
</dbReference>
<dbReference type="InterPro" id="IPR018303">
    <property type="entry name" value="ATPase_P-typ_P_site"/>
</dbReference>
<keyword evidence="4 10" id="KW-0812">Transmembrane</keyword>
<dbReference type="InterPro" id="IPR044492">
    <property type="entry name" value="P_typ_ATPase_HD_dom"/>
</dbReference>
<dbReference type="InterPro" id="IPR050510">
    <property type="entry name" value="Cation_transp_ATPase_P-type"/>
</dbReference>
<dbReference type="Pfam" id="PF13246">
    <property type="entry name" value="Cation_ATPase"/>
    <property type="match status" value="1"/>
</dbReference>
<keyword evidence="5" id="KW-0547">Nucleotide-binding</keyword>
<dbReference type="Gene3D" id="2.70.150.10">
    <property type="entry name" value="Calcium-transporting ATPase, cytoplasmic transduction domain A"/>
    <property type="match status" value="1"/>
</dbReference>
<dbReference type="SFLD" id="SFLDF00027">
    <property type="entry name" value="p-type_atpase"/>
    <property type="match status" value="1"/>
</dbReference>
<dbReference type="SFLD" id="SFLDG00002">
    <property type="entry name" value="C1.7:_P-type_atpase_like"/>
    <property type="match status" value="1"/>
</dbReference>
<sequence>MNPITAAPDWHTLSAAEALARLDVDPAAGLTAAQCRERFARHGPNALPSAPPTPLWRAFAHQFASPLVAILFVAAALSAALGHAGDALVILGVVVANALIGWLQEGRAERSMAALQRLSLLQARVRRGGVEQTLPAAELLPGDLLLLSAGDAVGADARLVEQTRLQAAEAALTGESVPTGKALAPLPAATGLGERRNMVFAGTHITDGRALAVVVATGVHTEVGRIARLTADAAEPATPLQQRVQGFGRALVMAAFVLFALVLLLGLWRDLPLGEVLTVAIGQMVSTVPEGLPVAMTIALAVGMQRMARQGVIIRRLSAVETLGSTTVICSDKTGTLTLNQMTVTRLWLPGGAGAAAQVVEVSGSGHATAGELSEGGRPLAAPGPALMALLRAAVLCNDARLAPPGEGAGAGVDAEGGWRVIGDPTEGALLVLACKAGVDVNAWRASWPREAELPFDADARLMATRHRGPDGRQRVLIKGAPEAVLRLCGGEPAALRQAARAEAEALSAQALRVLAFAEVTAASRTDGTYDEPAGALALDPADGFDALAGHARLLGLAGQTDPPRDGAREAVEACRAAGIRPLMLTGDHRLTGLAVARRLGMAREGDRAVDGDELERMGETELRDALPGIAVFARVQPAQKLRIVEALQANGEVVAMTGDGVNDAPALARADIGVAMGRSGTEVAKSAARIVITDDNFATIVRAVEQGRVVYANLKKLILYLFATAVDEIAILVLALLAGYPLPLLAVQILWINIVTEGTLTVNLVMEPADGDEMRRRPVPRDEPLLDKALLRRVVLMAGTSAAVGFGWFAWRLGTGIDLATVRTETFTLVAMCQWFNALNCQSATRSSLGPALWRNPWLFSGLLLSVLLQLAVLYLPPLAALLHTEPLPVSVLLQLLALASAVLWVEELRKAMR</sequence>
<gene>
    <name evidence="12" type="ORF">BN948_00719</name>
</gene>
<dbReference type="Gene3D" id="3.40.50.1000">
    <property type="entry name" value="HAD superfamily/HAD-like"/>
    <property type="match status" value="1"/>
</dbReference>
<evidence type="ECO:0000313" key="13">
    <source>
        <dbReference type="Proteomes" id="UP000028878"/>
    </source>
</evidence>
<dbReference type="SUPFAM" id="SSF81660">
    <property type="entry name" value="Metal cation-transporting ATPase, ATP-binding domain N"/>
    <property type="match status" value="1"/>
</dbReference>
<feature type="domain" description="Cation-transporting P-type ATPase N-terminal" evidence="11">
    <location>
        <begin position="9"/>
        <end position="83"/>
    </location>
</feature>
<dbReference type="GO" id="GO:0016887">
    <property type="term" value="F:ATP hydrolysis activity"/>
    <property type="evidence" value="ECO:0007669"/>
    <property type="project" value="InterPro"/>
</dbReference>
<dbReference type="InterPro" id="IPR036412">
    <property type="entry name" value="HAD-like_sf"/>
</dbReference>
<dbReference type="Gene3D" id="3.40.1110.10">
    <property type="entry name" value="Calcium-transporting ATPase, cytoplasmic domain N"/>
    <property type="match status" value="1"/>
</dbReference>
<dbReference type="InterPro" id="IPR004014">
    <property type="entry name" value="ATPase_P-typ_cation-transptr_N"/>
</dbReference>
<keyword evidence="7" id="KW-1278">Translocase</keyword>
<dbReference type="PANTHER" id="PTHR43294:SF21">
    <property type="entry name" value="CATION TRANSPORTING ATPASE"/>
    <property type="match status" value="1"/>
</dbReference>
<dbReference type="Pfam" id="PF00690">
    <property type="entry name" value="Cation_ATPase_N"/>
    <property type="match status" value="1"/>
</dbReference>
<feature type="transmembrane region" description="Helical" evidence="10">
    <location>
        <begin position="818"/>
        <end position="838"/>
    </location>
</feature>
<dbReference type="InterPro" id="IPR023298">
    <property type="entry name" value="ATPase_P-typ_TM_dom_sf"/>
</dbReference>
<evidence type="ECO:0000256" key="7">
    <source>
        <dbReference type="ARBA" id="ARBA00022967"/>
    </source>
</evidence>
<dbReference type="PROSITE" id="PS00154">
    <property type="entry name" value="ATPASE_E1_E2"/>
    <property type="match status" value="1"/>
</dbReference>
<dbReference type="SUPFAM" id="SSF81665">
    <property type="entry name" value="Calcium ATPase, transmembrane domain M"/>
    <property type="match status" value="1"/>
</dbReference>
<dbReference type="InterPro" id="IPR008250">
    <property type="entry name" value="ATPase_P-typ_transduc_dom_A_sf"/>
</dbReference>
<keyword evidence="3" id="KW-1003">Cell membrane</keyword>
<organism evidence="12 13">
    <name type="scientific">Hydrogenophaga intermedia</name>
    <dbReference type="NCBI Taxonomy" id="65786"/>
    <lineage>
        <taxon>Bacteria</taxon>
        <taxon>Pseudomonadati</taxon>
        <taxon>Pseudomonadota</taxon>
        <taxon>Betaproteobacteria</taxon>
        <taxon>Burkholderiales</taxon>
        <taxon>Comamonadaceae</taxon>
        <taxon>Hydrogenophaga</taxon>
    </lineage>
</organism>
<evidence type="ECO:0000259" key="11">
    <source>
        <dbReference type="SMART" id="SM00831"/>
    </source>
</evidence>
<feature type="transmembrane region" description="Helical" evidence="10">
    <location>
        <begin position="250"/>
        <end position="268"/>
    </location>
</feature>
<dbReference type="InterPro" id="IPR006068">
    <property type="entry name" value="ATPase_P-typ_cation-transptr_C"/>
</dbReference>
<dbReference type="InterPro" id="IPR023299">
    <property type="entry name" value="ATPase_P-typ_cyto_dom_N"/>
</dbReference>
<evidence type="ECO:0000256" key="10">
    <source>
        <dbReference type="SAM" id="Phobius"/>
    </source>
</evidence>
<feature type="transmembrane region" description="Helical" evidence="10">
    <location>
        <begin position="791"/>
        <end position="812"/>
    </location>
</feature>
<proteinExistence type="inferred from homology"/>
<evidence type="ECO:0000256" key="1">
    <source>
        <dbReference type="ARBA" id="ARBA00004651"/>
    </source>
</evidence>
<comment type="similarity">
    <text evidence="2">Belongs to the cation transport ATPase (P-type) (TC 3.A.3) family. Type IIA subfamily.</text>
</comment>
<dbReference type="SMART" id="SM00831">
    <property type="entry name" value="Cation_ATPase_N"/>
    <property type="match status" value="1"/>
</dbReference>
<feature type="transmembrane region" description="Helical" evidence="10">
    <location>
        <begin position="718"/>
        <end position="741"/>
    </location>
</feature>
<feature type="transmembrane region" description="Helical" evidence="10">
    <location>
        <begin position="889"/>
        <end position="907"/>
    </location>
</feature>
<dbReference type="PRINTS" id="PR00121">
    <property type="entry name" value="NAKATPASE"/>
</dbReference>
<comment type="subcellular location">
    <subcellularLocation>
        <location evidence="1">Cell membrane</location>
        <topology evidence="1">Multi-pass membrane protein</topology>
    </subcellularLocation>
</comment>
<evidence type="ECO:0000256" key="5">
    <source>
        <dbReference type="ARBA" id="ARBA00022741"/>
    </source>
</evidence>
<dbReference type="Pfam" id="PF08282">
    <property type="entry name" value="Hydrolase_3"/>
    <property type="match status" value="1"/>
</dbReference>
<keyword evidence="6" id="KW-0067">ATP-binding</keyword>
<feature type="transmembrane region" description="Helical" evidence="10">
    <location>
        <begin position="859"/>
        <end position="877"/>
    </location>
</feature>
<dbReference type="PRINTS" id="PR00119">
    <property type="entry name" value="CATATPASE"/>
</dbReference>
<keyword evidence="13" id="KW-1185">Reference proteome</keyword>
<dbReference type="InterPro" id="IPR001757">
    <property type="entry name" value="P_typ_ATPase"/>
</dbReference>
<dbReference type="PANTHER" id="PTHR43294">
    <property type="entry name" value="SODIUM/POTASSIUM-TRANSPORTING ATPASE SUBUNIT ALPHA"/>
    <property type="match status" value="1"/>
</dbReference>
<dbReference type="GO" id="GO:0015662">
    <property type="term" value="F:P-type ion transporter activity"/>
    <property type="evidence" value="ECO:0007669"/>
    <property type="project" value="UniProtKB-ARBA"/>
</dbReference>
<evidence type="ECO:0000313" key="12">
    <source>
        <dbReference type="EMBL" id="CDN86318.1"/>
    </source>
</evidence>